<name>A0ABP5EPP1_9MICO</name>
<organism evidence="3 4">
    <name type="scientific">Brevibacterium samyangense</name>
    <dbReference type="NCBI Taxonomy" id="366888"/>
    <lineage>
        <taxon>Bacteria</taxon>
        <taxon>Bacillati</taxon>
        <taxon>Actinomycetota</taxon>
        <taxon>Actinomycetes</taxon>
        <taxon>Micrococcales</taxon>
        <taxon>Brevibacteriaceae</taxon>
        <taxon>Brevibacterium</taxon>
    </lineage>
</organism>
<keyword evidence="1" id="KW-1133">Transmembrane helix</keyword>
<comment type="caution">
    <text evidence="3">The sequence shown here is derived from an EMBL/GenBank/DDBJ whole genome shotgun (WGS) entry which is preliminary data.</text>
</comment>
<accession>A0ABP5EPP1</accession>
<evidence type="ECO:0000313" key="3">
    <source>
        <dbReference type="EMBL" id="GAA2004386.1"/>
    </source>
</evidence>
<gene>
    <name evidence="3" type="ORF">GCM10009755_12180</name>
</gene>
<dbReference type="SUPFAM" id="SSF51735">
    <property type="entry name" value="NAD(P)-binding Rossmann-fold domains"/>
    <property type="match status" value="1"/>
</dbReference>
<feature type="domain" description="NAD-dependent epimerase/dehydratase" evidence="2">
    <location>
        <begin position="17"/>
        <end position="234"/>
    </location>
</feature>
<dbReference type="Gene3D" id="3.40.50.720">
    <property type="entry name" value="NAD(P)-binding Rossmann-like Domain"/>
    <property type="match status" value="1"/>
</dbReference>
<sequence length="355" mass="38676">MPAFRVGNERGGLSMAVAVTGASGFIGGAVARALQSRGTPVLSVGRTDPRIPGVRHIEWDITSSVPLSVNTMAGRVESVVHAAALVHDWGSEAEFQAVNVTGTRHVLDAFPRARFIHLSSSAVYDPYVHHVDVHEEAAPLDESRYAIAYERSKALAEVVVKRVRPDALVLRPHGVYGAGDRPLLPSLLATARKGKLRLPGGGRRRTTLTHIDNLVAAVLAGLERPDVKGAVNVGDPEPYVLREALNTYLARVGADLLEFDSMATDLALVSAWASEKRARFSKSRPVTTRFAVRNIVRDRTYHLGRLQEVLGVVPVQGLSPLPEDQFADDENLTQRIELDWESFDPSTMENPPVKE</sequence>
<dbReference type="Proteomes" id="UP001500755">
    <property type="component" value="Unassembled WGS sequence"/>
</dbReference>
<dbReference type="EMBL" id="BAAANO010000011">
    <property type="protein sequence ID" value="GAA2004386.1"/>
    <property type="molecule type" value="Genomic_DNA"/>
</dbReference>
<reference evidence="4" key="1">
    <citation type="journal article" date="2019" name="Int. J. Syst. Evol. Microbiol.">
        <title>The Global Catalogue of Microorganisms (GCM) 10K type strain sequencing project: providing services to taxonomists for standard genome sequencing and annotation.</title>
        <authorList>
            <consortium name="The Broad Institute Genomics Platform"/>
            <consortium name="The Broad Institute Genome Sequencing Center for Infectious Disease"/>
            <person name="Wu L."/>
            <person name="Ma J."/>
        </authorList>
    </citation>
    <scope>NUCLEOTIDE SEQUENCE [LARGE SCALE GENOMIC DNA]</scope>
    <source>
        <strain evidence="4">JCM 14546</strain>
    </source>
</reference>
<dbReference type="Pfam" id="PF01370">
    <property type="entry name" value="Epimerase"/>
    <property type="match status" value="1"/>
</dbReference>
<evidence type="ECO:0000259" key="2">
    <source>
        <dbReference type="Pfam" id="PF01370"/>
    </source>
</evidence>
<dbReference type="PANTHER" id="PTHR43245:SF24">
    <property type="entry name" value="DEHYDROGENASE"/>
    <property type="match status" value="1"/>
</dbReference>
<evidence type="ECO:0000256" key="1">
    <source>
        <dbReference type="SAM" id="Phobius"/>
    </source>
</evidence>
<keyword evidence="4" id="KW-1185">Reference proteome</keyword>
<protein>
    <recommendedName>
        <fullName evidence="2">NAD-dependent epimerase/dehydratase domain-containing protein</fullName>
    </recommendedName>
</protein>
<keyword evidence="1" id="KW-0812">Transmembrane</keyword>
<dbReference type="PANTHER" id="PTHR43245">
    <property type="entry name" value="BIFUNCTIONAL POLYMYXIN RESISTANCE PROTEIN ARNA"/>
    <property type="match status" value="1"/>
</dbReference>
<feature type="transmembrane region" description="Helical" evidence="1">
    <location>
        <begin position="12"/>
        <end position="34"/>
    </location>
</feature>
<keyword evidence="1" id="KW-0472">Membrane</keyword>
<evidence type="ECO:0000313" key="4">
    <source>
        <dbReference type="Proteomes" id="UP001500755"/>
    </source>
</evidence>
<dbReference type="InterPro" id="IPR036291">
    <property type="entry name" value="NAD(P)-bd_dom_sf"/>
</dbReference>
<dbReference type="InterPro" id="IPR001509">
    <property type="entry name" value="Epimerase_deHydtase"/>
</dbReference>
<dbReference type="InterPro" id="IPR050177">
    <property type="entry name" value="Lipid_A_modif_metabolic_enz"/>
</dbReference>
<proteinExistence type="predicted"/>